<dbReference type="SUPFAM" id="SSF55205">
    <property type="entry name" value="EPT/RTPC-like"/>
    <property type="match status" value="1"/>
</dbReference>
<feature type="binding site" evidence="7">
    <location>
        <position position="378"/>
    </location>
    <ligand>
        <name>phosphoenolpyruvate</name>
        <dbReference type="ChEBI" id="CHEBI:58702"/>
    </ligand>
</feature>
<dbReference type="AlphaFoldDB" id="A0A1C6JBY9"/>
<dbReference type="GO" id="GO:0009423">
    <property type="term" value="P:chorismate biosynthetic process"/>
    <property type="evidence" value="ECO:0007669"/>
    <property type="project" value="UniProtKB-UniRule"/>
</dbReference>
<dbReference type="PANTHER" id="PTHR21090:SF5">
    <property type="entry name" value="PENTAFUNCTIONAL AROM POLYPEPTIDE"/>
    <property type="match status" value="1"/>
</dbReference>
<dbReference type="UniPathway" id="UPA00053">
    <property type="reaction ID" value="UER00089"/>
</dbReference>
<feature type="binding site" evidence="7">
    <location>
        <position position="164"/>
    </location>
    <ligand>
        <name>phosphoenolpyruvate</name>
        <dbReference type="ChEBI" id="CHEBI:58702"/>
    </ligand>
</feature>
<reference evidence="9" key="1">
    <citation type="submission" date="2015-09" db="EMBL/GenBank/DDBJ databases">
        <authorList>
            <consortium name="Pathogen Informatics"/>
        </authorList>
    </citation>
    <scope>NUCLEOTIDE SEQUENCE</scope>
    <source>
        <strain evidence="9">2789STDY5834896</strain>
    </source>
</reference>
<evidence type="ECO:0000313" key="9">
    <source>
        <dbReference type="EMBL" id="SCJ79508.1"/>
    </source>
</evidence>
<dbReference type="PANTHER" id="PTHR21090">
    <property type="entry name" value="AROM/DEHYDROQUINATE SYNTHASE"/>
    <property type="match status" value="1"/>
</dbReference>
<feature type="binding site" evidence="7">
    <location>
        <position position="330"/>
    </location>
    <ligand>
        <name>3-phosphoshikimate</name>
        <dbReference type="ChEBI" id="CHEBI:145989"/>
    </ligand>
</feature>
<feature type="binding site" evidence="7">
    <location>
        <position position="162"/>
    </location>
    <ligand>
        <name>3-phosphoshikimate</name>
        <dbReference type="ChEBI" id="CHEBI:145989"/>
    </ligand>
</feature>
<comment type="catalytic activity">
    <reaction evidence="6">
        <text>3-phosphoshikimate + phosphoenolpyruvate = 5-O-(1-carboxyvinyl)-3-phosphoshikimate + phosphate</text>
        <dbReference type="Rhea" id="RHEA:21256"/>
        <dbReference type="ChEBI" id="CHEBI:43474"/>
        <dbReference type="ChEBI" id="CHEBI:57701"/>
        <dbReference type="ChEBI" id="CHEBI:58702"/>
        <dbReference type="ChEBI" id="CHEBI:145989"/>
        <dbReference type="EC" id="2.5.1.19"/>
    </reaction>
    <physiologicalReaction direction="left-to-right" evidence="6">
        <dbReference type="Rhea" id="RHEA:21257"/>
    </physiologicalReaction>
</comment>
<dbReference type="InterPro" id="IPR006264">
    <property type="entry name" value="EPSP_synthase"/>
</dbReference>
<feature type="binding site" evidence="7">
    <location>
        <position position="25"/>
    </location>
    <ligand>
        <name>3-phosphoshikimate</name>
        <dbReference type="ChEBI" id="CHEBI:145989"/>
    </ligand>
</feature>
<dbReference type="InterPro" id="IPR001986">
    <property type="entry name" value="Enolpyruvate_Tfrase_dom"/>
</dbReference>
<feature type="binding site" evidence="7">
    <location>
        <position position="405"/>
    </location>
    <ligand>
        <name>phosphoenolpyruvate</name>
        <dbReference type="ChEBI" id="CHEBI:58702"/>
    </ligand>
</feature>
<proteinExistence type="inferred from homology"/>
<feature type="binding site" evidence="7">
    <location>
        <position position="190"/>
    </location>
    <ligand>
        <name>3-phosphoshikimate</name>
        <dbReference type="ChEBI" id="CHEBI:145989"/>
    </ligand>
</feature>
<dbReference type="HAMAP" id="MF_00210">
    <property type="entry name" value="EPSP_synth"/>
    <property type="match status" value="1"/>
</dbReference>
<evidence type="ECO:0000256" key="6">
    <source>
        <dbReference type="ARBA" id="ARBA00044633"/>
    </source>
</evidence>
<comment type="pathway">
    <text evidence="1 7">Metabolic intermediate biosynthesis; chorismate biosynthesis; chorismate from D-erythrose 4-phosphate and phosphoenolpyruvate: step 6/7.</text>
</comment>
<comment type="caution">
    <text evidence="7">Lacks conserved residue(s) required for the propagation of feature annotation.</text>
</comment>
<sequence length="424" mass="43764">MRIAVRARELRGTITAPPSKSCSHRAVICALLAGGTSVLTHLAQNADIRATLAAANVLGAGCRPLGDSSWQLTGLTAAAGDRPVTIDCGESGSTLRFFVPIAAALGVPATFTGRGRLPGRPIAELLQPMCQNGAETNYAGTLPCTVTGRLQSGVYPIPGHVSSQFITGLLLALPLLEGDSEISLTSRLQSRPYIDLTLQIMAQFGVRAEATHRGWFVPGGQQYQPQEIQVEGDWSGAAFYLTAGAVGGSVTVAGLNCQSRQGDRAVADILARLGAQLRTGDGMVHSAQAPLHGTVIDGSHIPDIVPILAVAAAAASGTTTFTGVGRLRDKESDRLYTTSATLTALGADVAVGPDGDSLVVRGGRPLHGATVSSFGDHRIAMTAAVAALLCGGQTVYIDGAECIDKSYPNFFEHFTALGGVADVL</sequence>
<feature type="binding site" evidence="7">
    <location>
        <position position="303"/>
    </location>
    <ligand>
        <name>3-phosphoshikimate</name>
        <dbReference type="ChEBI" id="CHEBI:145989"/>
    </ligand>
</feature>
<evidence type="ECO:0000256" key="5">
    <source>
        <dbReference type="ARBA" id="ARBA00023141"/>
    </source>
</evidence>
<dbReference type="GO" id="GO:0008652">
    <property type="term" value="P:amino acid biosynthetic process"/>
    <property type="evidence" value="ECO:0007669"/>
    <property type="project" value="UniProtKB-KW"/>
</dbReference>
<feature type="binding site" evidence="7">
    <location>
        <position position="120"/>
    </location>
    <ligand>
        <name>phosphoenolpyruvate</name>
        <dbReference type="ChEBI" id="CHEBI:58702"/>
    </ligand>
</feature>
<keyword evidence="5 7" id="KW-0057">Aromatic amino acid biosynthesis</keyword>
<comment type="subcellular location">
    <subcellularLocation>
        <location evidence="7">Cytoplasm</location>
    </subcellularLocation>
</comment>
<dbReference type="InterPro" id="IPR023193">
    <property type="entry name" value="EPSP_synthase_CS"/>
</dbReference>
<protein>
    <recommendedName>
        <fullName evidence="7">3-phosphoshikimate 1-carboxyvinyltransferase</fullName>
        <ecNumber evidence="7">2.5.1.19</ecNumber>
    </recommendedName>
    <alternativeName>
        <fullName evidence="7">5-enolpyruvylshikimate-3-phosphate synthase</fullName>
        <shortName evidence="7">EPSP synthase</shortName>
        <shortName evidence="7">EPSPS</shortName>
    </alternativeName>
</protein>
<dbReference type="GO" id="GO:0009073">
    <property type="term" value="P:aromatic amino acid family biosynthetic process"/>
    <property type="evidence" value="ECO:0007669"/>
    <property type="project" value="UniProtKB-KW"/>
</dbReference>
<dbReference type="Pfam" id="PF00275">
    <property type="entry name" value="EPSP_synthase"/>
    <property type="match status" value="1"/>
</dbReference>
<dbReference type="NCBIfam" id="TIGR01356">
    <property type="entry name" value="aroA"/>
    <property type="match status" value="1"/>
</dbReference>
<dbReference type="EMBL" id="FMHG01000001">
    <property type="protein sequence ID" value="SCJ79508.1"/>
    <property type="molecule type" value="Genomic_DNA"/>
</dbReference>
<dbReference type="EC" id="2.5.1.19" evidence="7"/>
<dbReference type="GO" id="GO:0005737">
    <property type="term" value="C:cytoplasm"/>
    <property type="evidence" value="ECO:0007669"/>
    <property type="project" value="UniProtKB-SubCell"/>
</dbReference>
<comment type="function">
    <text evidence="7">Catalyzes the transfer of the enolpyruvyl moiety of phosphoenolpyruvate (PEP) to the 5-hydroxyl of shikimate-3-phosphate (S3P) to produce enolpyruvyl shikimate-3-phosphate and inorganic phosphate.</text>
</comment>
<evidence type="ECO:0000259" key="8">
    <source>
        <dbReference type="Pfam" id="PF00275"/>
    </source>
</evidence>
<evidence type="ECO:0000256" key="3">
    <source>
        <dbReference type="ARBA" id="ARBA00022605"/>
    </source>
</evidence>
<keyword evidence="4 7" id="KW-0808">Transferase</keyword>
<dbReference type="PIRSF" id="PIRSF000505">
    <property type="entry name" value="EPSPS"/>
    <property type="match status" value="1"/>
</dbReference>
<feature type="binding site" evidence="7">
    <location>
        <position position="163"/>
    </location>
    <ligand>
        <name>3-phosphoshikimate</name>
        <dbReference type="ChEBI" id="CHEBI:145989"/>
    </ligand>
</feature>
<keyword evidence="7" id="KW-0963">Cytoplasm</keyword>
<feature type="binding site" evidence="7">
    <location>
        <position position="164"/>
    </location>
    <ligand>
        <name>3-phosphoshikimate</name>
        <dbReference type="ChEBI" id="CHEBI:145989"/>
    </ligand>
</feature>
<gene>
    <name evidence="7 9" type="primary">aroA</name>
    <name evidence="9" type="ORF">SAMEA3545359_02071</name>
</gene>
<comment type="subunit">
    <text evidence="7">Monomer.</text>
</comment>
<organism evidence="9">
    <name type="scientific">uncultured Anaerotruncus sp</name>
    <dbReference type="NCBI Taxonomy" id="905011"/>
    <lineage>
        <taxon>Bacteria</taxon>
        <taxon>Bacillati</taxon>
        <taxon>Bacillota</taxon>
        <taxon>Clostridia</taxon>
        <taxon>Eubacteriales</taxon>
        <taxon>Oscillospiraceae</taxon>
        <taxon>Anaerotruncus</taxon>
        <taxon>environmental samples</taxon>
    </lineage>
</organism>
<dbReference type="InterPro" id="IPR036968">
    <property type="entry name" value="Enolpyruvate_Tfrase_sf"/>
</dbReference>
<name>A0A1C6JBY9_9FIRM</name>
<keyword evidence="3 7" id="KW-0028">Amino-acid biosynthesis</keyword>
<dbReference type="CDD" id="cd01556">
    <property type="entry name" value="EPSP_synthase"/>
    <property type="match status" value="1"/>
</dbReference>
<evidence type="ECO:0000256" key="1">
    <source>
        <dbReference type="ARBA" id="ARBA00004811"/>
    </source>
</evidence>
<evidence type="ECO:0000256" key="2">
    <source>
        <dbReference type="ARBA" id="ARBA00009948"/>
    </source>
</evidence>
<evidence type="ECO:0000256" key="7">
    <source>
        <dbReference type="HAMAP-Rule" id="MF_00210"/>
    </source>
</evidence>
<feature type="binding site" evidence="7">
    <location>
        <position position="92"/>
    </location>
    <ligand>
        <name>phosphoenolpyruvate</name>
        <dbReference type="ChEBI" id="CHEBI:58702"/>
    </ligand>
</feature>
<feature type="binding site" evidence="7">
    <location>
        <position position="20"/>
    </location>
    <ligand>
        <name>3-phosphoshikimate</name>
        <dbReference type="ChEBI" id="CHEBI:145989"/>
    </ligand>
</feature>
<dbReference type="Gene3D" id="3.65.10.10">
    <property type="entry name" value="Enolpyruvate transferase domain"/>
    <property type="match status" value="2"/>
</dbReference>
<dbReference type="GO" id="GO:0003866">
    <property type="term" value="F:3-phosphoshikimate 1-carboxyvinyltransferase activity"/>
    <property type="evidence" value="ECO:0007669"/>
    <property type="project" value="UniProtKB-UniRule"/>
</dbReference>
<feature type="domain" description="Enolpyruvate transferase" evidence="8">
    <location>
        <begin position="8"/>
        <end position="413"/>
    </location>
</feature>
<comment type="similarity">
    <text evidence="2 7">Belongs to the EPSP synthase family.</text>
</comment>
<feature type="active site" description="Proton acceptor" evidence="7">
    <location>
        <position position="303"/>
    </location>
</feature>
<accession>A0A1C6JBY9</accession>
<feature type="binding site" evidence="7">
    <location>
        <position position="334"/>
    </location>
    <ligand>
        <name>phosphoenolpyruvate</name>
        <dbReference type="ChEBI" id="CHEBI:58702"/>
    </ligand>
</feature>
<feature type="binding site" evidence="7">
    <location>
        <position position="21"/>
    </location>
    <ligand>
        <name>3-phosphoshikimate</name>
        <dbReference type="ChEBI" id="CHEBI:145989"/>
    </ligand>
</feature>
<evidence type="ECO:0000256" key="4">
    <source>
        <dbReference type="ARBA" id="ARBA00022679"/>
    </source>
</evidence>
<feature type="binding site" evidence="7">
    <location>
        <position position="20"/>
    </location>
    <ligand>
        <name>phosphoenolpyruvate</name>
        <dbReference type="ChEBI" id="CHEBI:58702"/>
    </ligand>
</feature>
<dbReference type="InterPro" id="IPR013792">
    <property type="entry name" value="RNA3'P_cycl/enolpyr_Trfase_a/b"/>
</dbReference>
<dbReference type="PROSITE" id="PS00885">
    <property type="entry name" value="EPSP_SYNTHASE_2"/>
    <property type="match status" value="1"/>
</dbReference>